<reference evidence="11" key="1">
    <citation type="submission" date="2019-09" db="EMBL/GenBank/DDBJ databases">
        <authorList>
            <person name="Teo W.F.A."/>
            <person name="Duangmal K."/>
        </authorList>
    </citation>
    <scope>NUCLEOTIDE SEQUENCE [LARGE SCALE GENOMIC DNA]</scope>
    <source>
        <strain evidence="11">K81G1</strain>
    </source>
</reference>
<evidence type="ECO:0000256" key="6">
    <source>
        <dbReference type="ARBA" id="ARBA00022777"/>
    </source>
</evidence>
<keyword evidence="9" id="KW-0812">Transmembrane</keyword>
<keyword evidence="3" id="KW-0597">Phosphoprotein</keyword>
<feature type="transmembrane region" description="Helical" evidence="9">
    <location>
        <begin position="152"/>
        <end position="174"/>
    </location>
</feature>
<dbReference type="InterPro" id="IPR011712">
    <property type="entry name" value="Sig_transdc_His_kin_sub3_dim/P"/>
</dbReference>
<feature type="domain" description="Signal transduction histidine kinase subgroup 3 dimerisation and phosphoacceptor" evidence="10">
    <location>
        <begin position="197"/>
        <end position="262"/>
    </location>
</feature>
<dbReference type="GO" id="GO:0046983">
    <property type="term" value="F:protein dimerization activity"/>
    <property type="evidence" value="ECO:0007669"/>
    <property type="project" value="InterPro"/>
</dbReference>
<sequence length="407" mass="43269">MAWGAFLLILVRMVLARVKARIEESCAEIGLPYPWWIPLFSTSATVVITIGALVQRHALFPPTPMALGGLVAIAPLLLWVIRRRMMLPLIEALIVSAAAAILLLQPASVDFAPFLLMVMVAEIAAVSPLSTAFAVTALGVVILVAATVHGTLIGLSLYVVGLLLGLVVGIGLRWQARALEAERANQDIRQQQAVSEERQHIAREVHDVIGHSLSITLLHVTGARHALQHDRDIAEAVEALEEAERVGRTAMGDIRRSVGLLADGPAATAPVPGIEDVATLVERTRAAGVDVRYRQAGDLSFVDMTHGLSLYRIAQESLANIAKHAATAAAEVHLDAGPDGTRLTVRNTLLSHQAEYTPGAGLNSMTTRAGQLGAVLHAGPRGEDWVVDVTVPLATPRSGCPIRPVVS</sequence>
<evidence type="ECO:0000259" key="10">
    <source>
        <dbReference type="Pfam" id="PF07730"/>
    </source>
</evidence>
<dbReference type="GO" id="GO:0016020">
    <property type="term" value="C:membrane"/>
    <property type="evidence" value="ECO:0007669"/>
    <property type="project" value="InterPro"/>
</dbReference>
<evidence type="ECO:0000256" key="7">
    <source>
        <dbReference type="ARBA" id="ARBA00022840"/>
    </source>
</evidence>
<feature type="transmembrane region" description="Helical" evidence="9">
    <location>
        <begin position="65"/>
        <end position="81"/>
    </location>
</feature>
<proteinExistence type="predicted"/>
<evidence type="ECO:0000313" key="11">
    <source>
        <dbReference type="EMBL" id="KAA9154929.1"/>
    </source>
</evidence>
<dbReference type="PANTHER" id="PTHR24421:SF10">
    <property type="entry name" value="NITRATE_NITRITE SENSOR PROTEIN NARQ"/>
    <property type="match status" value="1"/>
</dbReference>
<evidence type="ECO:0000256" key="2">
    <source>
        <dbReference type="ARBA" id="ARBA00012438"/>
    </source>
</evidence>
<dbReference type="OrthoDB" id="227596at2"/>
<evidence type="ECO:0000256" key="8">
    <source>
        <dbReference type="ARBA" id="ARBA00023012"/>
    </source>
</evidence>
<feature type="transmembrane region" description="Helical" evidence="9">
    <location>
        <begin position="116"/>
        <end position="146"/>
    </location>
</feature>
<keyword evidence="9" id="KW-0472">Membrane</keyword>
<dbReference type="Pfam" id="PF07730">
    <property type="entry name" value="HisKA_3"/>
    <property type="match status" value="1"/>
</dbReference>
<dbReference type="InterPro" id="IPR036890">
    <property type="entry name" value="HATPase_C_sf"/>
</dbReference>
<keyword evidence="4" id="KW-0808">Transferase</keyword>
<evidence type="ECO:0000256" key="9">
    <source>
        <dbReference type="SAM" id="Phobius"/>
    </source>
</evidence>
<comment type="catalytic activity">
    <reaction evidence="1">
        <text>ATP + protein L-histidine = ADP + protein N-phospho-L-histidine.</text>
        <dbReference type="EC" id="2.7.13.3"/>
    </reaction>
</comment>
<evidence type="ECO:0000313" key="12">
    <source>
        <dbReference type="Proteomes" id="UP000319769"/>
    </source>
</evidence>
<keyword evidence="5" id="KW-0547">Nucleotide-binding</keyword>
<dbReference type="GO" id="GO:0000155">
    <property type="term" value="F:phosphorelay sensor kinase activity"/>
    <property type="evidence" value="ECO:0007669"/>
    <property type="project" value="InterPro"/>
</dbReference>
<protein>
    <recommendedName>
        <fullName evidence="2">histidine kinase</fullName>
        <ecNumber evidence="2">2.7.13.3</ecNumber>
    </recommendedName>
</protein>
<dbReference type="AlphaFoldDB" id="A0A5N0USK7"/>
<name>A0A5N0USK7_9PSEU</name>
<dbReference type="EC" id="2.7.13.3" evidence="2"/>
<keyword evidence="7" id="KW-0067">ATP-binding</keyword>
<evidence type="ECO:0000256" key="5">
    <source>
        <dbReference type="ARBA" id="ARBA00022741"/>
    </source>
</evidence>
<accession>A0A5N0USK7</accession>
<gene>
    <name evidence="11" type="ORF">FPZ12_030845</name>
</gene>
<comment type="caution">
    <text evidence="11">The sequence shown here is derived from an EMBL/GenBank/DDBJ whole genome shotgun (WGS) entry which is preliminary data.</text>
</comment>
<dbReference type="EMBL" id="VMNW02000061">
    <property type="protein sequence ID" value="KAA9154929.1"/>
    <property type="molecule type" value="Genomic_DNA"/>
</dbReference>
<dbReference type="Proteomes" id="UP000319769">
    <property type="component" value="Unassembled WGS sequence"/>
</dbReference>
<evidence type="ECO:0000256" key="3">
    <source>
        <dbReference type="ARBA" id="ARBA00022553"/>
    </source>
</evidence>
<organism evidence="11 12">
    <name type="scientific">Amycolatopsis acidicola</name>
    <dbReference type="NCBI Taxonomy" id="2596893"/>
    <lineage>
        <taxon>Bacteria</taxon>
        <taxon>Bacillati</taxon>
        <taxon>Actinomycetota</taxon>
        <taxon>Actinomycetes</taxon>
        <taxon>Pseudonocardiales</taxon>
        <taxon>Pseudonocardiaceae</taxon>
        <taxon>Amycolatopsis</taxon>
    </lineage>
</organism>
<dbReference type="InterPro" id="IPR050482">
    <property type="entry name" value="Sensor_HK_TwoCompSys"/>
</dbReference>
<evidence type="ECO:0000256" key="1">
    <source>
        <dbReference type="ARBA" id="ARBA00000085"/>
    </source>
</evidence>
<dbReference type="Gene3D" id="3.30.565.10">
    <property type="entry name" value="Histidine kinase-like ATPase, C-terminal domain"/>
    <property type="match status" value="1"/>
</dbReference>
<dbReference type="Gene3D" id="1.20.5.1930">
    <property type="match status" value="1"/>
</dbReference>
<keyword evidence="12" id="KW-1185">Reference proteome</keyword>
<feature type="transmembrane region" description="Helical" evidence="9">
    <location>
        <begin position="87"/>
        <end position="104"/>
    </location>
</feature>
<keyword evidence="6 11" id="KW-0418">Kinase</keyword>
<dbReference type="GO" id="GO:0005524">
    <property type="term" value="F:ATP binding"/>
    <property type="evidence" value="ECO:0007669"/>
    <property type="project" value="UniProtKB-KW"/>
</dbReference>
<keyword evidence="8" id="KW-0902">Two-component regulatory system</keyword>
<keyword evidence="9" id="KW-1133">Transmembrane helix</keyword>
<evidence type="ECO:0000256" key="4">
    <source>
        <dbReference type="ARBA" id="ARBA00022679"/>
    </source>
</evidence>
<dbReference type="PANTHER" id="PTHR24421">
    <property type="entry name" value="NITRATE/NITRITE SENSOR PROTEIN NARX-RELATED"/>
    <property type="match status" value="1"/>
</dbReference>